<dbReference type="AlphaFoldDB" id="A0A1G6X3T7"/>
<keyword evidence="2" id="KW-0464">Manganese</keyword>
<dbReference type="Proteomes" id="UP000198925">
    <property type="component" value="Unassembled WGS sequence"/>
</dbReference>
<feature type="binding site" evidence="2">
    <location>
        <position position="172"/>
    </location>
    <ligand>
        <name>Mn(2+)</name>
        <dbReference type="ChEBI" id="CHEBI:29035"/>
        <label>2</label>
    </ligand>
</feature>
<dbReference type="InterPro" id="IPR017439">
    <property type="entry name" value="Amidohydrolase"/>
</dbReference>
<dbReference type="Gene3D" id="3.30.70.360">
    <property type="match status" value="1"/>
</dbReference>
<dbReference type="FunFam" id="3.30.70.360:FF:000001">
    <property type="entry name" value="N-acetyldiaminopimelate deacetylase"/>
    <property type="match status" value="1"/>
</dbReference>
<comment type="cofactor">
    <cofactor evidence="2">
        <name>Mn(2+)</name>
        <dbReference type="ChEBI" id="CHEBI:29035"/>
    </cofactor>
    <text evidence="2">The Mn(2+) ion enhances activity.</text>
</comment>
<organism evidence="4 5">
    <name type="scientific">Belnapia rosea</name>
    <dbReference type="NCBI Taxonomy" id="938405"/>
    <lineage>
        <taxon>Bacteria</taxon>
        <taxon>Pseudomonadati</taxon>
        <taxon>Pseudomonadota</taxon>
        <taxon>Alphaproteobacteria</taxon>
        <taxon>Acetobacterales</taxon>
        <taxon>Roseomonadaceae</taxon>
        <taxon>Belnapia</taxon>
    </lineage>
</organism>
<dbReference type="Pfam" id="PF07687">
    <property type="entry name" value="M20_dimer"/>
    <property type="match status" value="1"/>
</dbReference>
<dbReference type="SUPFAM" id="SSF53187">
    <property type="entry name" value="Zn-dependent exopeptidases"/>
    <property type="match status" value="1"/>
</dbReference>
<dbReference type="Pfam" id="PF01546">
    <property type="entry name" value="Peptidase_M20"/>
    <property type="match status" value="1"/>
</dbReference>
<evidence type="ECO:0000313" key="5">
    <source>
        <dbReference type="Proteomes" id="UP000198925"/>
    </source>
</evidence>
<reference evidence="4 5" key="1">
    <citation type="submission" date="2016-10" db="EMBL/GenBank/DDBJ databases">
        <authorList>
            <person name="de Groot N.N."/>
        </authorList>
    </citation>
    <scope>NUCLEOTIDE SEQUENCE [LARGE SCALE GENOMIC DNA]</scope>
    <source>
        <strain evidence="4 5">CPCC 100156</strain>
    </source>
</reference>
<accession>A0A1G6X3T7</accession>
<dbReference type="SUPFAM" id="SSF55031">
    <property type="entry name" value="Bacterial exopeptidase dimerisation domain"/>
    <property type="match status" value="1"/>
</dbReference>
<dbReference type="InterPro" id="IPR011650">
    <property type="entry name" value="Peptidase_M20_dimer"/>
</dbReference>
<keyword evidence="1 4" id="KW-0378">Hydrolase</keyword>
<evidence type="ECO:0000256" key="1">
    <source>
        <dbReference type="ARBA" id="ARBA00022801"/>
    </source>
</evidence>
<dbReference type="GO" id="GO:0019877">
    <property type="term" value="P:diaminopimelate biosynthetic process"/>
    <property type="evidence" value="ECO:0007669"/>
    <property type="project" value="UniProtKB-ARBA"/>
</dbReference>
<evidence type="ECO:0000259" key="3">
    <source>
        <dbReference type="Pfam" id="PF07687"/>
    </source>
</evidence>
<dbReference type="PANTHER" id="PTHR11014:SF63">
    <property type="entry name" value="METALLOPEPTIDASE, PUTATIVE (AFU_ORTHOLOGUE AFUA_6G09600)-RELATED"/>
    <property type="match status" value="1"/>
</dbReference>
<feature type="binding site" evidence="2">
    <location>
        <position position="148"/>
    </location>
    <ligand>
        <name>Mn(2+)</name>
        <dbReference type="ChEBI" id="CHEBI:29035"/>
        <label>2</label>
    </ligand>
</feature>
<gene>
    <name evidence="4" type="ORF">SAMN04487779_1011134</name>
</gene>
<dbReference type="InterPro" id="IPR036264">
    <property type="entry name" value="Bact_exopeptidase_dim_dom"/>
</dbReference>
<proteinExistence type="predicted"/>
<dbReference type="PIRSF" id="PIRSF005962">
    <property type="entry name" value="Pept_M20D_amidohydro"/>
    <property type="match status" value="1"/>
</dbReference>
<dbReference type="PANTHER" id="PTHR11014">
    <property type="entry name" value="PEPTIDASE M20 FAMILY MEMBER"/>
    <property type="match status" value="1"/>
</dbReference>
<feature type="domain" description="Peptidase M20 dimerisation" evidence="3">
    <location>
        <begin position="196"/>
        <end position="286"/>
    </location>
</feature>
<feature type="binding site" evidence="2">
    <location>
        <position position="114"/>
    </location>
    <ligand>
        <name>Mn(2+)</name>
        <dbReference type="ChEBI" id="CHEBI:29035"/>
        <label>2</label>
    </ligand>
</feature>
<dbReference type="GO" id="GO:0046872">
    <property type="term" value="F:metal ion binding"/>
    <property type="evidence" value="ECO:0007669"/>
    <property type="project" value="UniProtKB-KW"/>
</dbReference>
<dbReference type="STRING" id="938405.SAMN02927895_03102"/>
<dbReference type="Gene3D" id="3.40.630.10">
    <property type="entry name" value="Zn peptidases"/>
    <property type="match status" value="1"/>
</dbReference>
<dbReference type="CDD" id="cd03886">
    <property type="entry name" value="M20_Acy1"/>
    <property type="match status" value="1"/>
</dbReference>
<keyword evidence="5" id="KW-1185">Reference proteome</keyword>
<feature type="binding site" evidence="2">
    <location>
        <position position="112"/>
    </location>
    <ligand>
        <name>Mn(2+)</name>
        <dbReference type="ChEBI" id="CHEBI:29035"/>
        <label>2</label>
    </ligand>
</feature>
<dbReference type="InterPro" id="IPR002933">
    <property type="entry name" value="Peptidase_M20"/>
</dbReference>
<protein>
    <submittedName>
        <fullName evidence="4">Amidohydrolase</fullName>
    </submittedName>
</protein>
<dbReference type="NCBIfam" id="TIGR01891">
    <property type="entry name" value="amidohydrolases"/>
    <property type="match status" value="1"/>
</dbReference>
<keyword evidence="2" id="KW-0479">Metal-binding</keyword>
<evidence type="ECO:0000256" key="2">
    <source>
        <dbReference type="PIRSR" id="PIRSR005962-1"/>
    </source>
</evidence>
<dbReference type="EMBL" id="FMZX01000011">
    <property type="protein sequence ID" value="SDD71965.1"/>
    <property type="molecule type" value="Genomic_DNA"/>
</dbReference>
<dbReference type="RefSeq" id="WP_090664141.1">
    <property type="nucleotide sequence ID" value="NZ_FMZX01000011.1"/>
</dbReference>
<evidence type="ECO:0000313" key="4">
    <source>
        <dbReference type="EMBL" id="SDD71965.1"/>
    </source>
</evidence>
<sequence>MAASPRLNDPETRIREATAALEPRLVEIRRDIHAHPELAFEEVRTAGIVAAELARMGIAHRTGIGRTGVVGVIEGGRPGPTLAIRADMDALPIHEMTGLPFASTVDGKMHACGHDIHTTTLLGAAEVLKDLAPQLAGRVVLVFQPAEEALGGAAAMVQDGVLEGVDMALGFHNHPDMPAGQFGYCRGSTLAAADRFDLVIRGKSGHAAHPDKAVDPIVAAGAFIAQAQTVVSRELDPLMPGVVTIGMIHGGTAPNIIPETVELRGTVRTLHHAARDTAEAALRRFAAGLEAMHRVQCTLNYRRGVPPLINADSVLDPAIAAVRRQFGDVVAEGRPSMGAEDFAEFAERVPAFQLRIGSGAPGRHDHLHNDHYQPDERCIGLGVQALSRIALDMLA</sequence>
<feature type="binding site" evidence="2">
    <location>
        <position position="368"/>
    </location>
    <ligand>
        <name>Mn(2+)</name>
        <dbReference type="ChEBI" id="CHEBI:29035"/>
        <label>2</label>
    </ligand>
</feature>
<dbReference type="GO" id="GO:0050118">
    <property type="term" value="F:N-acetyldiaminopimelate deacetylase activity"/>
    <property type="evidence" value="ECO:0007669"/>
    <property type="project" value="UniProtKB-ARBA"/>
</dbReference>
<name>A0A1G6X3T7_9PROT</name>